<keyword evidence="1" id="KW-0472">Membrane</keyword>
<feature type="transmembrane region" description="Helical" evidence="1">
    <location>
        <begin position="12"/>
        <end position="28"/>
    </location>
</feature>
<evidence type="ECO:0000313" key="3">
    <source>
        <dbReference type="Proteomes" id="UP001240236"/>
    </source>
</evidence>
<keyword evidence="1" id="KW-1133">Transmembrane helix</keyword>
<dbReference type="AlphaFoldDB" id="A0AAE3W4E4"/>
<sequence length="81" mass="8629">MSYYKRHCTRTAVAMWTIAATVLTVASAGTALLIALSAVVIISVAAVGSWFLLHRAVPQRVRNAVPVGTPMRVPVGARRQA</sequence>
<name>A0AAE3W4E4_9ACTN</name>
<organism evidence="2 3">
    <name type="scientific">Catenuloplanes indicus</name>
    <dbReference type="NCBI Taxonomy" id="137267"/>
    <lineage>
        <taxon>Bacteria</taxon>
        <taxon>Bacillati</taxon>
        <taxon>Actinomycetota</taxon>
        <taxon>Actinomycetes</taxon>
        <taxon>Micromonosporales</taxon>
        <taxon>Micromonosporaceae</taxon>
        <taxon>Catenuloplanes</taxon>
    </lineage>
</organism>
<keyword evidence="1" id="KW-0812">Transmembrane</keyword>
<evidence type="ECO:0000313" key="2">
    <source>
        <dbReference type="EMBL" id="MDQ0368504.1"/>
    </source>
</evidence>
<proteinExistence type="predicted"/>
<feature type="transmembrane region" description="Helical" evidence="1">
    <location>
        <begin position="34"/>
        <end position="53"/>
    </location>
</feature>
<gene>
    <name evidence="2" type="ORF">J2S42_005173</name>
</gene>
<dbReference type="Proteomes" id="UP001240236">
    <property type="component" value="Unassembled WGS sequence"/>
</dbReference>
<dbReference type="EMBL" id="JAUSUZ010000001">
    <property type="protein sequence ID" value="MDQ0368504.1"/>
    <property type="molecule type" value="Genomic_DNA"/>
</dbReference>
<comment type="caution">
    <text evidence="2">The sequence shown here is derived from an EMBL/GenBank/DDBJ whole genome shotgun (WGS) entry which is preliminary data.</text>
</comment>
<keyword evidence="3" id="KW-1185">Reference proteome</keyword>
<dbReference type="RefSeq" id="WP_307243095.1">
    <property type="nucleotide sequence ID" value="NZ_JAUSUZ010000001.1"/>
</dbReference>
<accession>A0AAE3W4E4</accession>
<protein>
    <submittedName>
        <fullName evidence="2">Uncharacterized protein</fullName>
    </submittedName>
</protein>
<evidence type="ECO:0000256" key="1">
    <source>
        <dbReference type="SAM" id="Phobius"/>
    </source>
</evidence>
<reference evidence="2 3" key="1">
    <citation type="submission" date="2023-07" db="EMBL/GenBank/DDBJ databases">
        <title>Sequencing the genomes of 1000 actinobacteria strains.</title>
        <authorList>
            <person name="Klenk H.-P."/>
        </authorList>
    </citation>
    <scope>NUCLEOTIDE SEQUENCE [LARGE SCALE GENOMIC DNA]</scope>
    <source>
        <strain evidence="2 3">DSM 44709</strain>
    </source>
</reference>